<evidence type="ECO:0000256" key="1">
    <source>
        <dbReference type="SAM" id="Phobius"/>
    </source>
</evidence>
<accession>A0A1H4FR36</accession>
<feature type="transmembrane region" description="Helical" evidence="1">
    <location>
        <begin position="7"/>
        <end position="30"/>
    </location>
</feature>
<dbReference type="AlphaFoldDB" id="A0A1H4FR36"/>
<dbReference type="RefSeq" id="WP_091345103.1">
    <property type="nucleotide sequence ID" value="NZ_FNRM01000012.1"/>
</dbReference>
<keyword evidence="1" id="KW-1133">Transmembrane helix</keyword>
<dbReference type="EMBL" id="FNRM01000012">
    <property type="protein sequence ID" value="SEA99819.1"/>
    <property type="molecule type" value="Genomic_DNA"/>
</dbReference>
<protein>
    <submittedName>
        <fullName evidence="2">Uncharacterized protein</fullName>
    </submittedName>
</protein>
<sequence>MKTLIKSLLILLLIVVGGPILFIALLLFLAGDGMCGNDAYAEVHSPDHRYKAIIFQRDCGATTDFSTQISILKMNAELKNKSGNIFVTRGHPDTHAPELTWLSNTELLIHRELDGTEFKAESSLGLINKIQIRYTAGGS</sequence>
<dbReference type="STRING" id="152573.SAMN04488051_11260"/>
<keyword evidence="3" id="KW-1185">Reference proteome</keyword>
<keyword evidence="1" id="KW-0812">Transmembrane</keyword>
<keyword evidence="1" id="KW-0472">Membrane</keyword>
<gene>
    <name evidence="2" type="ORF">SAMN04488051_11260</name>
</gene>
<dbReference type="OrthoDB" id="5525900at2"/>
<dbReference type="Proteomes" id="UP000198773">
    <property type="component" value="Unassembled WGS sequence"/>
</dbReference>
<organism evidence="2 3">
    <name type="scientific">Alkalimonas amylolytica</name>
    <dbReference type="NCBI Taxonomy" id="152573"/>
    <lineage>
        <taxon>Bacteria</taxon>
        <taxon>Pseudomonadati</taxon>
        <taxon>Pseudomonadota</taxon>
        <taxon>Gammaproteobacteria</taxon>
        <taxon>Alkalimonas</taxon>
    </lineage>
</organism>
<evidence type="ECO:0000313" key="3">
    <source>
        <dbReference type="Proteomes" id="UP000198773"/>
    </source>
</evidence>
<evidence type="ECO:0000313" key="2">
    <source>
        <dbReference type="EMBL" id="SEA99819.1"/>
    </source>
</evidence>
<reference evidence="2 3" key="1">
    <citation type="submission" date="2016-10" db="EMBL/GenBank/DDBJ databases">
        <authorList>
            <person name="de Groot N.N."/>
        </authorList>
    </citation>
    <scope>NUCLEOTIDE SEQUENCE [LARGE SCALE GENOMIC DNA]</scope>
    <source>
        <strain evidence="2 3">CGMCC 1.3430</strain>
    </source>
</reference>
<name>A0A1H4FR36_ALKAM</name>
<proteinExistence type="predicted"/>